<feature type="signal peptide" evidence="2">
    <location>
        <begin position="1"/>
        <end position="25"/>
    </location>
</feature>
<feature type="compositionally biased region" description="Low complexity" evidence="1">
    <location>
        <begin position="718"/>
        <end position="745"/>
    </location>
</feature>
<feature type="region of interest" description="Disordered" evidence="1">
    <location>
        <begin position="677"/>
        <end position="784"/>
    </location>
</feature>
<dbReference type="InterPro" id="IPR036278">
    <property type="entry name" value="Sialidase_sf"/>
</dbReference>
<keyword evidence="2" id="KW-0732">Signal</keyword>
<dbReference type="PRINTS" id="PR01803">
    <property type="entry name" value="TCSIALIDASE"/>
</dbReference>
<dbReference type="InterPro" id="IPR011040">
    <property type="entry name" value="Sialidase"/>
</dbReference>
<dbReference type="SUPFAM" id="SSF50939">
    <property type="entry name" value="Sialidases"/>
    <property type="match status" value="1"/>
</dbReference>
<dbReference type="InterPro" id="IPR013320">
    <property type="entry name" value="ConA-like_dom_sf"/>
</dbReference>
<dbReference type="Pfam" id="PF13859">
    <property type="entry name" value="BNR_3"/>
    <property type="match status" value="1"/>
</dbReference>
<dbReference type="EMBL" id="KC544907">
    <property type="protein sequence ID" value="AGN32969.1"/>
    <property type="molecule type" value="Genomic_DNA"/>
</dbReference>
<feature type="chain" id="PRO_5004480016" evidence="2">
    <location>
        <begin position="26"/>
        <end position="899"/>
    </location>
</feature>
<accession>R9TN66</accession>
<dbReference type="CDD" id="cd15482">
    <property type="entry name" value="Sialidase_non-viral"/>
    <property type="match status" value="1"/>
</dbReference>
<feature type="compositionally biased region" description="Basic and acidic residues" evidence="1">
    <location>
        <begin position="746"/>
        <end position="757"/>
    </location>
</feature>
<dbReference type="InterPro" id="IPR055239">
    <property type="entry name" value="TS_C"/>
</dbReference>
<evidence type="ECO:0000259" key="4">
    <source>
        <dbReference type="Pfam" id="PF22925"/>
    </source>
</evidence>
<dbReference type="GO" id="GO:0004308">
    <property type="term" value="F:exo-alpha-sialidase activity"/>
    <property type="evidence" value="ECO:0007669"/>
    <property type="project" value="InterPro"/>
</dbReference>
<sequence length="899" mass="96381">MPRQLFYSAALLLCVLSMCCGSGAAAGARKNVVDPLTGTAIVSGAEWEDVKSGGASVNSLRVPSLVEVDGAVFAVAEVQCKDKNGSFTGIVSQHLRGIGQEPTEIPMGAGPGSFHAQLLKEGGNKMKDIVQPTTIVSGNNVYVLLGSCSRATPRSPEADRSSCKLLLVKGSLTGEEEKKVQWGKPHAVQFELGIFVRSLTDLSAGGGSGVVMSDGTLVFPVRATKNGKKVLLAARFTASENKWGPLDDTAGGGCGDPSIVEWGKDIFRHLLMMTPCTDGYYNVYESFMSLQAWRALKAPISRVWGNSRGREGEGVRSGFITADIDGEKVMLLTTPVYSETGKGRLHLWVTDNARVHDVGSVSREEHDAAASSLLYRSGKKELILLYEKKSGDSYSLVAANLTGKLEQIKSVVRAWKDTDAALKSCIPTGAVDPRIKNVCKGAVPTEGLVGFWSNSLDGTVWKDEYLGVNATVHGGEVAGTEGVVRFRGAGAGAEWPVGKLGQNQPYDFANSEFTLVATVMINAAPEADGPVPLMGARMNDNAGTVLVGLFYTKDAKWGVTVNGKPRGLLSKYGMWRPGATYQVVLQKDWNELYVYVDGNAIYDSEGDEESTVSDEVEGLFKSHRISHFYFGGGVTAEGTATSRNVAVASILLYNKAFLVAYEIQDLKASKVTIPQPAAGKDAEQGGSLVPIGDSGHTGGLNEKSHAASNVLGEGQLPADSGAGSASLSAHGRPVASPPSSYASDSSGEKKAGHCRERSMHKRGRRTPHKHRRDGRQGAPLRPTTARMLLEDLMEARPRTKRKGRERRRERSSVAMVHQGLKAPAGSKCLVSKRTTLLPMQRWNQMEALLQTTTPRRLPRRRRATRRLFLEAATARCVGVCLGCCCLPCWGCGARRHSAE</sequence>
<dbReference type="SUPFAM" id="SSF49899">
    <property type="entry name" value="Concanavalin A-like lectins/glucanases"/>
    <property type="match status" value="1"/>
</dbReference>
<protein>
    <submittedName>
        <fullName evidence="5">Trans-sialidase</fullName>
    </submittedName>
</protein>
<feature type="compositionally biased region" description="Basic residues" evidence="1">
    <location>
        <begin position="758"/>
        <end position="773"/>
    </location>
</feature>
<evidence type="ECO:0000313" key="5">
    <source>
        <dbReference type="EMBL" id="AGN32969.1"/>
    </source>
</evidence>
<evidence type="ECO:0000256" key="2">
    <source>
        <dbReference type="SAM" id="SignalP"/>
    </source>
</evidence>
<organism evidence="5">
    <name type="scientific">Trypanosoma rangeli</name>
    <dbReference type="NCBI Taxonomy" id="5698"/>
    <lineage>
        <taxon>Eukaryota</taxon>
        <taxon>Discoba</taxon>
        <taxon>Euglenozoa</taxon>
        <taxon>Kinetoplastea</taxon>
        <taxon>Metakinetoplastina</taxon>
        <taxon>Trypanosomatida</taxon>
        <taxon>Trypanosomatidae</taxon>
        <taxon>Trypanosoma</taxon>
        <taxon>Herpetosoma</taxon>
    </lineage>
</organism>
<feature type="domain" description="Trans-sialidase C-terminal" evidence="4">
    <location>
        <begin position="444"/>
        <end position="657"/>
    </location>
</feature>
<reference evidence="5" key="1">
    <citation type="submission" date="2013-01" db="EMBL/GenBank/DDBJ databases">
        <title>Unveiling the Trypanosoma rangeli genome, the neglected and avirulent trypanosome of mammals.</title>
        <authorList>
            <person name="Stoco P.H."/>
            <person name="Wagner G."/>
            <person name="Gerber A."/>
            <person name="Zaha A."/>
            <person name="Monteiro K.M."/>
            <person name="Thompson C."/>
            <person name="Bartholomeu D.C."/>
            <person name="Bahia D."/>
            <person name="Loreto E."/>
            <person name="Prestes E.B."/>
            <person name="De Moraes M.H."/>
            <person name="Lueckemeyer D.D."/>
            <person name="Lima F.M."/>
            <person name="Vallejo G.A."/>
            <person name="Silveira Filho J.F."/>
            <person name="Tyler K.M."/>
            <person name="Almeida L.G."/>
            <person name="Steindel M."/>
            <person name="Ortiz M.F.D.E."/>
            <person name="Siervo M.A."/>
            <person name="Cunha O.L.D.E."/>
            <person name="Neto R."/>
            <person name="Rodrigues-Luiz G."/>
            <person name="Teixeira S.M."/>
            <person name="Silva R."/>
            <person name="Murta S.M."/>
            <person name="Sincero T.C."/>
            <person name="Mendes T.A."/>
            <person name="Urmenyi T.P."/>
            <person name="Da Rocha W.D."/>
            <person name="Vasconcellos A.T."/>
            <person name="Grisard E.C."/>
        </authorList>
    </citation>
    <scope>NUCLEOTIDE SEQUENCE</scope>
</reference>
<dbReference type="Pfam" id="PF22925">
    <property type="entry name" value="TS_C"/>
    <property type="match status" value="1"/>
</dbReference>
<feature type="domain" description="Sialidase" evidence="3">
    <location>
        <begin position="62"/>
        <end position="387"/>
    </location>
</feature>
<name>R9TN66_TRYRA</name>
<proteinExistence type="predicted"/>
<dbReference type="AlphaFoldDB" id="R9TN66"/>
<dbReference type="Gene3D" id="2.60.120.200">
    <property type="match status" value="1"/>
</dbReference>
<evidence type="ECO:0000256" key="1">
    <source>
        <dbReference type="SAM" id="MobiDB-lite"/>
    </source>
</evidence>
<evidence type="ECO:0000259" key="3">
    <source>
        <dbReference type="Pfam" id="PF13859"/>
    </source>
</evidence>
<dbReference type="VEuPathDB" id="TriTrypDB:TRSC58_06879"/>
<dbReference type="InterPro" id="IPR008377">
    <property type="entry name" value="Sialidase_trypan"/>
</dbReference>
<dbReference type="Gene3D" id="2.120.10.10">
    <property type="match status" value="1"/>
</dbReference>